<evidence type="ECO:0000259" key="9">
    <source>
        <dbReference type="Pfam" id="PF02055"/>
    </source>
</evidence>
<comment type="similarity">
    <text evidence="2 6">Belongs to the glycosyl hydrolase 30 family.</text>
</comment>
<feature type="domain" description="Glycosyl hydrolase family 30 TIM-barrel" evidence="9">
    <location>
        <begin position="93"/>
        <end position="197"/>
    </location>
</feature>
<dbReference type="AlphaFoldDB" id="G0NCZ6"/>
<keyword evidence="6" id="KW-0443">Lipid metabolism</keyword>
<dbReference type="GO" id="GO:0016020">
    <property type="term" value="C:membrane"/>
    <property type="evidence" value="ECO:0007669"/>
    <property type="project" value="GOC"/>
</dbReference>
<keyword evidence="4 8" id="KW-0732">Signal</keyword>
<dbReference type="InParanoid" id="G0NCZ6"/>
<evidence type="ECO:0000313" key="10">
    <source>
        <dbReference type="EMBL" id="EGT57774.1"/>
    </source>
</evidence>
<dbReference type="SUPFAM" id="SSF51445">
    <property type="entry name" value="(Trans)glycosidases"/>
    <property type="match status" value="1"/>
</dbReference>
<evidence type="ECO:0000256" key="1">
    <source>
        <dbReference type="ARBA" id="ARBA00001013"/>
    </source>
</evidence>
<evidence type="ECO:0000256" key="7">
    <source>
        <dbReference type="SAM" id="MobiDB-lite"/>
    </source>
</evidence>
<dbReference type="PRINTS" id="PR00843">
    <property type="entry name" value="GLHYDRLASE30"/>
</dbReference>
<evidence type="ECO:0000256" key="6">
    <source>
        <dbReference type="RuleBase" id="RU361188"/>
    </source>
</evidence>
<evidence type="ECO:0000313" key="11">
    <source>
        <dbReference type="Proteomes" id="UP000008068"/>
    </source>
</evidence>
<comment type="catalytic activity">
    <reaction evidence="1">
        <text>a beta-D-glucosyl-(1&lt;-&gt;1')-N-acylsphing-4-enine + H2O = an N-acylsphing-4-enine + D-glucose</text>
        <dbReference type="Rhea" id="RHEA:13269"/>
        <dbReference type="ChEBI" id="CHEBI:4167"/>
        <dbReference type="ChEBI" id="CHEBI:15377"/>
        <dbReference type="ChEBI" id="CHEBI:22801"/>
        <dbReference type="ChEBI" id="CHEBI:52639"/>
        <dbReference type="EC" id="3.2.1.45"/>
    </reaction>
    <physiologicalReaction direction="left-to-right" evidence="1">
        <dbReference type="Rhea" id="RHEA:13270"/>
    </physiologicalReaction>
</comment>
<proteinExistence type="inferred from homology"/>
<keyword evidence="6" id="KW-0326">Glycosidase</keyword>
<dbReference type="Proteomes" id="UP000008068">
    <property type="component" value="Unassembled WGS sequence"/>
</dbReference>
<evidence type="ECO:0000256" key="8">
    <source>
        <dbReference type="SAM" id="SignalP"/>
    </source>
</evidence>
<sequence>MILAPTLLLLLLLPLSTASDCNQKQFKSGIVCVCDVTQCDEIPNIDLSSGQAATFTTSNSGARLHRDIVYATNSDPVTSLHLTIDSSKRYQTIQGFGSTFSDASGANLKSLPDRLADTVIRQYFSDSGLNLQYARVPIASNDFSSRVYSYNDVPDDYSMTHFALQREDYQWKIPYMQAAQKYNHDLKFFAVPWSAPESEVFLVHWLIWNPLAEGKSNSNALAEAEGKEQYPMQVNNSTLKSRASWQRKRKEQLIGSA</sequence>
<keyword evidence="5 6" id="KW-0378">Hydrolase</keyword>
<dbReference type="OMA" id="INVYLME"/>
<dbReference type="PANTHER" id="PTHR11069">
    <property type="entry name" value="GLUCOSYLCERAMIDASE"/>
    <property type="match status" value="1"/>
</dbReference>
<evidence type="ECO:0000256" key="4">
    <source>
        <dbReference type="ARBA" id="ARBA00022729"/>
    </source>
</evidence>
<feature type="region of interest" description="Disordered" evidence="7">
    <location>
        <begin position="222"/>
        <end position="257"/>
    </location>
</feature>
<name>G0NCZ6_CAEBE</name>
<dbReference type="OrthoDB" id="2160638at2759"/>
<keyword evidence="11" id="KW-1185">Reference proteome</keyword>
<evidence type="ECO:0000256" key="3">
    <source>
        <dbReference type="ARBA" id="ARBA00012658"/>
    </source>
</evidence>
<feature type="signal peptide" evidence="8">
    <location>
        <begin position="1"/>
        <end position="18"/>
    </location>
</feature>
<protein>
    <recommendedName>
        <fullName evidence="3 6">Glucosylceramidase</fullName>
        <ecNumber evidence="3 6">3.2.1.45</ecNumber>
    </recommendedName>
</protein>
<dbReference type="PANTHER" id="PTHR11069:SF39">
    <property type="entry name" value="GLUCOSYLCERAMIDASE 2-RELATED"/>
    <property type="match status" value="1"/>
</dbReference>
<dbReference type="InterPro" id="IPR017853">
    <property type="entry name" value="GH"/>
</dbReference>
<dbReference type="GO" id="GO:0004348">
    <property type="term" value="F:glucosylceramidase activity"/>
    <property type="evidence" value="ECO:0007669"/>
    <property type="project" value="UniProtKB-EC"/>
</dbReference>
<dbReference type="EC" id="3.2.1.45" evidence="3 6"/>
<evidence type="ECO:0000256" key="5">
    <source>
        <dbReference type="ARBA" id="ARBA00022801"/>
    </source>
</evidence>
<dbReference type="Pfam" id="PF02055">
    <property type="entry name" value="Glyco_hydro_30"/>
    <property type="match status" value="1"/>
</dbReference>
<accession>G0NCZ6</accession>
<organism evidence="11">
    <name type="scientific">Caenorhabditis brenneri</name>
    <name type="common">Nematode worm</name>
    <dbReference type="NCBI Taxonomy" id="135651"/>
    <lineage>
        <taxon>Eukaryota</taxon>
        <taxon>Metazoa</taxon>
        <taxon>Ecdysozoa</taxon>
        <taxon>Nematoda</taxon>
        <taxon>Chromadorea</taxon>
        <taxon>Rhabditida</taxon>
        <taxon>Rhabditina</taxon>
        <taxon>Rhabditomorpha</taxon>
        <taxon>Rhabditoidea</taxon>
        <taxon>Rhabditidae</taxon>
        <taxon>Peloderinae</taxon>
        <taxon>Caenorhabditis</taxon>
    </lineage>
</organism>
<evidence type="ECO:0000256" key="2">
    <source>
        <dbReference type="ARBA" id="ARBA00005382"/>
    </source>
</evidence>
<feature type="chain" id="PRO_5003405586" description="Glucosylceramidase" evidence="8">
    <location>
        <begin position="19"/>
        <end position="257"/>
    </location>
</feature>
<dbReference type="HOGENOM" id="CLU_1082711_0_0_1"/>
<dbReference type="EMBL" id="GL379865">
    <property type="protein sequence ID" value="EGT57774.1"/>
    <property type="molecule type" value="Genomic_DNA"/>
</dbReference>
<feature type="compositionally biased region" description="Polar residues" evidence="7">
    <location>
        <begin position="232"/>
        <end position="244"/>
    </location>
</feature>
<dbReference type="InterPro" id="IPR001139">
    <property type="entry name" value="Glyco_hydro_30"/>
</dbReference>
<keyword evidence="6" id="KW-0746">Sphingolipid metabolism</keyword>
<dbReference type="Gene3D" id="3.20.20.80">
    <property type="entry name" value="Glycosidases"/>
    <property type="match status" value="1"/>
</dbReference>
<dbReference type="InterPro" id="IPR033453">
    <property type="entry name" value="Glyco_hydro_30_TIM-barrel"/>
</dbReference>
<reference evidence="11" key="1">
    <citation type="submission" date="2011-07" db="EMBL/GenBank/DDBJ databases">
        <authorList>
            <consortium name="Caenorhabditis brenneri Sequencing and Analysis Consortium"/>
            <person name="Wilson R.K."/>
        </authorList>
    </citation>
    <scope>NUCLEOTIDE SEQUENCE [LARGE SCALE GENOMIC DNA]</scope>
    <source>
        <strain evidence="11">PB2801</strain>
    </source>
</reference>
<gene>
    <name evidence="10" type="ORF">CAEBREN_17689</name>
</gene>
<dbReference type="STRING" id="135651.G0NCZ6"/>
<dbReference type="eggNOG" id="KOG2566">
    <property type="taxonomic scope" value="Eukaryota"/>
</dbReference>
<dbReference type="GO" id="GO:0006680">
    <property type="term" value="P:glucosylceramide catabolic process"/>
    <property type="evidence" value="ECO:0007669"/>
    <property type="project" value="TreeGrafter"/>
</dbReference>